<evidence type="ECO:0000313" key="8">
    <source>
        <dbReference type="Proteomes" id="UP000784286"/>
    </source>
</evidence>
<dbReference type="AlphaFoldDB" id="A0A948TLT5"/>
<reference evidence="7" key="2">
    <citation type="submission" date="2021-04" db="EMBL/GenBank/DDBJ databases">
        <authorList>
            <person name="Gilroy R."/>
        </authorList>
    </citation>
    <scope>NUCLEOTIDE SEQUENCE</scope>
    <source>
        <strain evidence="7">8470</strain>
    </source>
</reference>
<dbReference type="GO" id="GO:0030313">
    <property type="term" value="C:cell envelope"/>
    <property type="evidence" value="ECO:0007669"/>
    <property type="project" value="UniProtKB-SubCell"/>
</dbReference>
<evidence type="ECO:0000256" key="1">
    <source>
        <dbReference type="ARBA" id="ARBA00004196"/>
    </source>
</evidence>
<evidence type="ECO:0000256" key="2">
    <source>
        <dbReference type="ARBA" id="ARBA00022748"/>
    </source>
</evidence>
<feature type="domain" description="Thioredoxin" evidence="6">
    <location>
        <begin position="370"/>
        <end position="515"/>
    </location>
</feature>
<accession>A0A948TLT5</accession>
<evidence type="ECO:0000313" key="7">
    <source>
        <dbReference type="EMBL" id="MBU3855827.1"/>
    </source>
</evidence>
<feature type="signal peptide" evidence="5">
    <location>
        <begin position="1"/>
        <end position="21"/>
    </location>
</feature>
<dbReference type="SUPFAM" id="SSF52833">
    <property type="entry name" value="Thioredoxin-like"/>
    <property type="match status" value="1"/>
</dbReference>
<keyword evidence="5" id="KW-0732">Signal</keyword>
<dbReference type="CDD" id="cd02966">
    <property type="entry name" value="TlpA_like_family"/>
    <property type="match status" value="1"/>
</dbReference>
<dbReference type="InterPro" id="IPR036249">
    <property type="entry name" value="Thioredoxin-like_sf"/>
</dbReference>
<dbReference type="PROSITE" id="PS51352">
    <property type="entry name" value="THIOREDOXIN_2"/>
    <property type="match status" value="1"/>
</dbReference>
<dbReference type="PANTHER" id="PTHR42852">
    <property type="entry name" value="THIOL:DISULFIDE INTERCHANGE PROTEIN DSBE"/>
    <property type="match status" value="1"/>
</dbReference>
<dbReference type="InterPro" id="IPR050553">
    <property type="entry name" value="Thioredoxin_ResA/DsbE_sf"/>
</dbReference>
<evidence type="ECO:0000256" key="3">
    <source>
        <dbReference type="ARBA" id="ARBA00023157"/>
    </source>
</evidence>
<keyword evidence="4" id="KW-0676">Redox-active center</keyword>
<dbReference type="GO" id="GO:0017004">
    <property type="term" value="P:cytochrome complex assembly"/>
    <property type="evidence" value="ECO:0007669"/>
    <property type="project" value="UniProtKB-KW"/>
</dbReference>
<dbReference type="PANTHER" id="PTHR42852:SF6">
    <property type="entry name" value="THIOL:DISULFIDE INTERCHANGE PROTEIN DSBE"/>
    <property type="match status" value="1"/>
</dbReference>
<evidence type="ECO:0000256" key="4">
    <source>
        <dbReference type="ARBA" id="ARBA00023284"/>
    </source>
</evidence>
<comment type="caution">
    <text evidence="7">The sequence shown here is derived from an EMBL/GenBank/DDBJ whole genome shotgun (WGS) entry which is preliminary data.</text>
</comment>
<dbReference type="Proteomes" id="UP000784286">
    <property type="component" value="Unassembled WGS sequence"/>
</dbReference>
<feature type="chain" id="PRO_5036936556" evidence="5">
    <location>
        <begin position="22"/>
        <end position="515"/>
    </location>
</feature>
<dbReference type="Pfam" id="PF13905">
    <property type="entry name" value="Thioredoxin_8"/>
    <property type="match status" value="1"/>
</dbReference>
<name>A0A948TLT5_9BACT</name>
<gene>
    <name evidence="7" type="ORF">H9928_04600</name>
</gene>
<dbReference type="InterPro" id="IPR012336">
    <property type="entry name" value="Thioredoxin-like_fold"/>
</dbReference>
<dbReference type="InterPro" id="IPR013766">
    <property type="entry name" value="Thioredoxin_domain"/>
</dbReference>
<comment type="subcellular location">
    <subcellularLocation>
        <location evidence="1">Cell envelope</location>
    </subcellularLocation>
</comment>
<keyword evidence="2" id="KW-0201">Cytochrome c-type biogenesis</keyword>
<dbReference type="EMBL" id="JAHLFJ010000044">
    <property type="protein sequence ID" value="MBU3855827.1"/>
    <property type="molecule type" value="Genomic_DNA"/>
</dbReference>
<keyword evidence="3" id="KW-1015">Disulfide bond</keyword>
<dbReference type="InterPro" id="IPR017937">
    <property type="entry name" value="Thioredoxin_CS"/>
</dbReference>
<sequence length="515" mass="57095">MATKYIGSILLFCLLALGVQAQTRTKKVVERPGFVTANTSDIEIKKIILTAEQTQVDAVMYGKAGTPVVISSHTCLRSDNATFRLREAGGASIDGTTEPELIPESGRLDVVLSFAPVPVGVHEVDFVEPEAGWIIWGVQLSREEPYVYVPDFLTTGKPKRSNELPEPGFSAGKAIVNGYLLGYEPDMRLAMNLEYADGLFPSSWREDIHVHHDGLFHFEVDLLQPTLATLYVNEAKMELFLVPDEEFTAYVNLPLLSMSASRLHKDHYGKRQKAWFDGAAELINSELAAEGESEALKAYRSVEKTLFSNEQMAELVKKDIEQVQPICKNLLKNSELSSADKKILKGLELKDIASYVLQKETDLRSQAARSRSMQGAVIASLGSNVAGADILPQIISAHKGHAILIDFWATWCGPCKKSMKSVLPLKKKLADEDVVYVYLTGPSSPENTWKDNLKEMTGVHYRLNDAQWKYLCSAYGVTGIPAYLIISHDGKLQRRYVGFPGVDELEKELLRAVGE</sequence>
<dbReference type="Gene3D" id="3.40.30.10">
    <property type="entry name" value="Glutaredoxin"/>
    <property type="match status" value="1"/>
</dbReference>
<evidence type="ECO:0000256" key="5">
    <source>
        <dbReference type="SAM" id="SignalP"/>
    </source>
</evidence>
<proteinExistence type="predicted"/>
<organism evidence="7 8">
    <name type="scientific">Candidatus Phocaeicola excrementipullorum</name>
    <dbReference type="NCBI Taxonomy" id="2838731"/>
    <lineage>
        <taxon>Bacteria</taxon>
        <taxon>Pseudomonadati</taxon>
        <taxon>Bacteroidota</taxon>
        <taxon>Bacteroidia</taxon>
        <taxon>Bacteroidales</taxon>
        <taxon>Bacteroidaceae</taxon>
        <taxon>Phocaeicola</taxon>
    </lineage>
</organism>
<dbReference type="PROSITE" id="PS00194">
    <property type="entry name" value="THIOREDOXIN_1"/>
    <property type="match status" value="1"/>
</dbReference>
<protein>
    <submittedName>
        <fullName evidence="7">TlpA family protein disulfide reductase</fullName>
    </submittedName>
</protein>
<evidence type="ECO:0000259" key="6">
    <source>
        <dbReference type="PROSITE" id="PS51352"/>
    </source>
</evidence>
<reference evidence="7" key="1">
    <citation type="journal article" date="2021" name="PeerJ">
        <title>Extensive microbial diversity within the chicken gut microbiome revealed by metagenomics and culture.</title>
        <authorList>
            <person name="Gilroy R."/>
            <person name="Ravi A."/>
            <person name="Getino M."/>
            <person name="Pursley I."/>
            <person name="Horton D.L."/>
            <person name="Alikhan N.F."/>
            <person name="Baker D."/>
            <person name="Gharbi K."/>
            <person name="Hall N."/>
            <person name="Watson M."/>
            <person name="Adriaenssens E.M."/>
            <person name="Foster-Nyarko E."/>
            <person name="Jarju S."/>
            <person name="Secka A."/>
            <person name="Antonio M."/>
            <person name="Oren A."/>
            <person name="Chaudhuri R.R."/>
            <person name="La Ragione R."/>
            <person name="Hildebrand F."/>
            <person name="Pallen M.J."/>
        </authorList>
    </citation>
    <scope>NUCLEOTIDE SEQUENCE</scope>
    <source>
        <strain evidence="7">8470</strain>
    </source>
</reference>